<dbReference type="AlphaFoldDB" id="A0AA97ARB2"/>
<sequence>MKVWAVAVVVFFGAAELYQWLQHLKLPLPVYGMAGLLLAIVSNAEHWYSPQAKLPLEPDATLVPDLLSPPETIPRQSSADSPLPSNIAQAPSQPETGPQLPNFAPTVSPSISFTIQKRKQE</sequence>
<feature type="compositionally biased region" description="Polar residues" evidence="1">
    <location>
        <begin position="74"/>
        <end position="96"/>
    </location>
</feature>
<organism evidence="2">
    <name type="scientific">Leptolyngbya sp. NK1-12</name>
    <dbReference type="NCBI Taxonomy" id="2547451"/>
    <lineage>
        <taxon>Bacteria</taxon>
        <taxon>Bacillati</taxon>
        <taxon>Cyanobacteriota</taxon>
        <taxon>Cyanophyceae</taxon>
        <taxon>Leptolyngbyales</taxon>
        <taxon>Leptolyngbyaceae</taxon>
        <taxon>Leptolyngbya group</taxon>
        <taxon>Leptolyngbya</taxon>
    </lineage>
</organism>
<proteinExistence type="predicted"/>
<gene>
    <name evidence="2" type="ORF">HJG54_20575</name>
</gene>
<evidence type="ECO:0000256" key="1">
    <source>
        <dbReference type="SAM" id="MobiDB-lite"/>
    </source>
</evidence>
<dbReference type="RefSeq" id="WP_316431087.1">
    <property type="nucleotide sequence ID" value="NZ_CP053586.1"/>
</dbReference>
<feature type="compositionally biased region" description="Polar residues" evidence="1">
    <location>
        <begin position="105"/>
        <end position="115"/>
    </location>
</feature>
<protein>
    <submittedName>
        <fullName evidence="2">Uncharacterized protein</fullName>
    </submittedName>
</protein>
<evidence type="ECO:0000313" key="2">
    <source>
        <dbReference type="EMBL" id="WNZ25008.1"/>
    </source>
</evidence>
<feature type="region of interest" description="Disordered" evidence="1">
    <location>
        <begin position="65"/>
        <end position="121"/>
    </location>
</feature>
<accession>A0AA97ARB2</accession>
<dbReference type="EMBL" id="CP053586">
    <property type="protein sequence ID" value="WNZ25008.1"/>
    <property type="molecule type" value="Genomic_DNA"/>
</dbReference>
<name>A0AA97ARB2_9CYAN</name>
<reference evidence="2" key="1">
    <citation type="submission" date="2020-05" db="EMBL/GenBank/DDBJ databases">
        <authorList>
            <person name="Zhu T."/>
            <person name="Keshari N."/>
            <person name="Lu X."/>
        </authorList>
    </citation>
    <scope>NUCLEOTIDE SEQUENCE</scope>
    <source>
        <strain evidence="2">NK1-12</strain>
    </source>
</reference>